<dbReference type="EMBL" id="CAXLJL010000069">
    <property type="protein sequence ID" value="CAL5130660.1"/>
    <property type="molecule type" value="Genomic_DNA"/>
</dbReference>
<sequence>MNSRRCIDNFNSNRFFVLLLILCFCLLVSLRLDGLNDWSVWALCTPLWIWKAIIFIGCLLGLASLTSYGSCSCDRSLECVSMVLSTVYHLCLFCFEVLVCFQLQNRSIRWIFVFIPLFLVCIMGVVAAVWAIRNRQPFELELFISVNILSFIFTALRLDLWIQWTWAVVLIPLWIVMSVLVVLEVYGLLLALILCRSPDLVPEQRNHTLTTTIGYAFVVFPLLAFEILVVRRLDGNLHASYFTIFIPMFLSILALMVMAFFIRGTESLWFGLKKPLCQSLLDICLPLQEYGNISYKFANLGRLRYQQRFHGGMTTFDADSVGRGLARTSQPVLLGAGEHGVSTTGRHFNLADDGNLEAGNMPTAAGASSARSASVNIAIEPSAPPGILFSGPKNWISCGKSNRAVPTTGELGAIGSPHTLQLDVPD</sequence>
<reference evidence="2" key="1">
    <citation type="submission" date="2024-06" db="EMBL/GenBank/DDBJ databases">
        <authorList>
            <person name="Liu X."/>
            <person name="Lenzi L."/>
            <person name="Haldenby T S."/>
            <person name="Uol C."/>
        </authorList>
    </citation>
    <scope>NUCLEOTIDE SEQUENCE</scope>
</reference>
<comment type="caution">
    <text evidence="2">The sequence shown here is derived from an EMBL/GenBank/DDBJ whole genome shotgun (WGS) entry which is preliminary data.</text>
</comment>
<dbReference type="InterPro" id="IPR019396">
    <property type="entry name" value="TM_Fragile-X-F-assoc"/>
</dbReference>
<organism evidence="2 3">
    <name type="scientific">Calicophoron daubneyi</name>
    <name type="common">Rumen fluke</name>
    <name type="synonym">Paramphistomum daubneyi</name>
    <dbReference type="NCBI Taxonomy" id="300641"/>
    <lineage>
        <taxon>Eukaryota</taxon>
        <taxon>Metazoa</taxon>
        <taxon>Spiralia</taxon>
        <taxon>Lophotrochozoa</taxon>
        <taxon>Platyhelminthes</taxon>
        <taxon>Trematoda</taxon>
        <taxon>Digenea</taxon>
        <taxon>Plagiorchiida</taxon>
        <taxon>Pronocephalata</taxon>
        <taxon>Paramphistomoidea</taxon>
        <taxon>Paramphistomidae</taxon>
        <taxon>Calicophoron</taxon>
    </lineage>
</organism>
<feature type="transmembrane region" description="Helical" evidence="1">
    <location>
        <begin position="207"/>
        <end position="229"/>
    </location>
</feature>
<gene>
    <name evidence="2" type="ORF">CDAUBV1_LOCUS2833</name>
</gene>
<evidence type="ECO:0000313" key="3">
    <source>
        <dbReference type="Proteomes" id="UP001497525"/>
    </source>
</evidence>
<dbReference type="PANTHER" id="PTHR13568">
    <property type="entry name" value="FAM11A, B PROTEIN"/>
    <property type="match status" value="1"/>
</dbReference>
<keyword evidence="1" id="KW-0812">Transmembrane</keyword>
<evidence type="ECO:0000313" key="2">
    <source>
        <dbReference type="EMBL" id="CAL5130660.1"/>
    </source>
</evidence>
<dbReference type="Proteomes" id="UP001497525">
    <property type="component" value="Unassembled WGS sequence"/>
</dbReference>
<dbReference type="PANTHER" id="PTHR13568:SF6">
    <property type="entry name" value="TRANSMEMBRANE PROTEIN 185A"/>
    <property type="match status" value="1"/>
</dbReference>
<accession>A0AAV2T1U9</accession>
<name>A0AAV2T1U9_CALDB</name>
<proteinExistence type="predicted"/>
<feature type="transmembrane region" description="Helical" evidence="1">
    <location>
        <begin position="138"/>
        <end position="158"/>
    </location>
</feature>
<feature type="transmembrane region" description="Helical" evidence="1">
    <location>
        <begin position="164"/>
        <end position="195"/>
    </location>
</feature>
<evidence type="ECO:0000256" key="1">
    <source>
        <dbReference type="SAM" id="Phobius"/>
    </source>
</evidence>
<protein>
    <submittedName>
        <fullName evidence="2">Uncharacterized protein</fullName>
    </submittedName>
</protein>
<feature type="transmembrane region" description="Helical" evidence="1">
    <location>
        <begin position="241"/>
        <end position="262"/>
    </location>
</feature>
<dbReference type="Pfam" id="PF10269">
    <property type="entry name" value="Tmemb_185A"/>
    <property type="match status" value="1"/>
</dbReference>
<keyword evidence="1" id="KW-0472">Membrane</keyword>
<feature type="transmembrane region" description="Helical" evidence="1">
    <location>
        <begin position="110"/>
        <end position="131"/>
    </location>
</feature>
<feature type="transmembrane region" description="Helical" evidence="1">
    <location>
        <begin position="47"/>
        <end position="68"/>
    </location>
</feature>
<keyword evidence="1" id="KW-1133">Transmembrane helix</keyword>
<dbReference type="AlphaFoldDB" id="A0AAV2T1U9"/>